<feature type="signal peptide" evidence="1">
    <location>
        <begin position="1"/>
        <end position="27"/>
    </location>
</feature>
<name>A0A5R9IJ35_9GAMM</name>
<dbReference type="Pfam" id="PF09839">
    <property type="entry name" value="DUF2066"/>
    <property type="match status" value="1"/>
</dbReference>
<feature type="chain" id="PRO_5024419705" evidence="1">
    <location>
        <begin position="28"/>
        <end position="364"/>
    </location>
</feature>
<evidence type="ECO:0000313" key="3">
    <source>
        <dbReference type="Proteomes" id="UP000307790"/>
    </source>
</evidence>
<accession>A0A5R9IJ35</accession>
<evidence type="ECO:0000313" key="2">
    <source>
        <dbReference type="EMBL" id="TLU61322.1"/>
    </source>
</evidence>
<proteinExistence type="predicted"/>
<dbReference type="EMBL" id="VCBC01000017">
    <property type="protein sequence ID" value="TLU61322.1"/>
    <property type="molecule type" value="Genomic_DNA"/>
</dbReference>
<dbReference type="Proteomes" id="UP000307790">
    <property type="component" value="Unassembled WGS sequence"/>
</dbReference>
<dbReference type="InterPro" id="IPR018642">
    <property type="entry name" value="DUF2066"/>
</dbReference>
<reference evidence="2 3" key="1">
    <citation type="submission" date="2019-05" db="EMBL/GenBank/DDBJ databases">
        <title>Genome sequences of Thalassotalea litorea 1K03283.</title>
        <authorList>
            <person name="Zhang D."/>
        </authorList>
    </citation>
    <scope>NUCLEOTIDE SEQUENCE [LARGE SCALE GENOMIC DNA]</scope>
    <source>
        <strain evidence="2 3">MCCC 1K03283</strain>
    </source>
</reference>
<organism evidence="2 3">
    <name type="scientific">Thalassotalea litorea</name>
    <dbReference type="NCBI Taxonomy" id="2020715"/>
    <lineage>
        <taxon>Bacteria</taxon>
        <taxon>Pseudomonadati</taxon>
        <taxon>Pseudomonadota</taxon>
        <taxon>Gammaproteobacteria</taxon>
        <taxon>Alteromonadales</taxon>
        <taxon>Colwelliaceae</taxon>
        <taxon>Thalassotalea</taxon>
    </lineage>
</organism>
<evidence type="ECO:0000256" key="1">
    <source>
        <dbReference type="SAM" id="SignalP"/>
    </source>
</evidence>
<keyword evidence="3" id="KW-1185">Reference proteome</keyword>
<gene>
    <name evidence="2" type="ORF">FE810_15030</name>
</gene>
<comment type="caution">
    <text evidence="2">The sequence shown here is derived from an EMBL/GenBank/DDBJ whole genome shotgun (WGS) entry which is preliminary data.</text>
</comment>
<dbReference type="AlphaFoldDB" id="A0A5R9IJ35"/>
<protein>
    <submittedName>
        <fullName evidence="2">DUF2066 domain-containing protein</fullName>
    </submittedName>
</protein>
<keyword evidence="1" id="KW-0732">Signal</keyword>
<dbReference type="RefSeq" id="WP_138321139.1">
    <property type="nucleotide sequence ID" value="NZ_VCBC01000017.1"/>
</dbReference>
<sequence>MKMIKILFKRAAISFLLIGLNVATVNAVQVDNLYQGQVSVPSQSSQSRQQAVRDAFRQVLVKIAGSESVASNSTLSSALRRPDNYLSQFSYAQQDRQTYLVADFDPDKINLLLQKAQVGIWGKHRPLITVWFAQEQGNRRAIIADSSPEPIVNTFKEQSGMYGLPVNFPLMDLTDAMEVSTGDVWGRFQQPLAQASGRYHSEAIVVVRLSDNSLLESSKRTSDSQLKAIDWTLFVNGTRSSMRYEGSDSEELVSKVVNGIAQSLYQQNSYSVSVEANHSTQIEILNVDSMATFKEVKEFLESLTQVSNVQLVSVQGANMLFNLSLLSSESAIKQALKLEGKLVEGNDPLVRGQSEQISRFIWKG</sequence>
<dbReference type="OrthoDB" id="6195299at2"/>